<dbReference type="RefSeq" id="WP_274689051.1">
    <property type="nucleotide sequence ID" value="NZ_JAPMOU010000013.1"/>
</dbReference>
<evidence type="ECO:0000313" key="2">
    <source>
        <dbReference type="Proteomes" id="UP001528823"/>
    </source>
</evidence>
<organism evidence="1 2">
    <name type="scientific">Spartinivicinus poritis</name>
    <dbReference type="NCBI Taxonomy" id="2994640"/>
    <lineage>
        <taxon>Bacteria</taxon>
        <taxon>Pseudomonadati</taxon>
        <taxon>Pseudomonadota</taxon>
        <taxon>Gammaproteobacteria</taxon>
        <taxon>Oceanospirillales</taxon>
        <taxon>Zooshikellaceae</taxon>
        <taxon>Spartinivicinus</taxon>
    </lineage>
</organism>
<name>A0ABT5U8J4_9GAMM</name>
<comment type="caution">
    <text evidence="1">The sequence shown here is derived from an EMBL/GenBank/DDBJ whole genome shotgun (WGS) entry which is preliminary data.</text>
</comment>
<proteinExistence type="predicted"/>
<reference evidence="1 2" key="1">
    <citation type="submission" date="2022-11" db="EMBL/GenBank/DDBJ databases">
        <title>Spartinivicinus poritis sp. nov., isolated from scleractinian coral Porites lutea.</title>
        <authorList>
            <person name="Zhang G."/>
            <person name="Cai L."/>
            <person name="Wei Q."/>
        </authorList>
    </citation>
    <scope>NUCLEOTIDE SEQUENCE [LARGE SCALE GENOMIC DNA]</scope>
    <source>
        <strain evidence="1 2">A2-2</strain>
    </source>
</reference>
<evidence type="ECO:0000313" key="1">
    <source>
        <dbReference type="EMBL" id="MDE1462697.1"/>
    </source>
</evidence>
<keyword evidence="2" id="KW-1185">Reference proteome</keyword>
<gene>
    <name evidence="1" type="ORF">ORQ98_12025</name>
</gene>
<dbReference type="Proteomes" id="UP001528823">
    <property type="component" value="Unassembled WGS sequence"/>
</dbReference>
<accession>A0ABT5U8J4</accession>
<dbReference type="EMBL" id="JAPMOU010000013">
    <property type="protein sequence ID" value="MDE1462697.1"/>
    <property type="molecule type" value="Genomic_DNA"/>
</dbReference>
<sequence length="162" mass="19504">MPFFTLWAKSSFATKKQLDRAYWFLHEDTRPDFDDEVEESEQDAFEFIESIEDPDYLEKVGKQELIWELTVNKREWMPEEIIEGISLLGATHSDIFYQDEYDVRVYQHTPPKPVKTLYEVLNYDQEDEIRDELLENKLMKLDYGYDGLMYIIKKIESGYFNK</sequence>
<protein>
    <submittedName>
        <fullName evidence="1">Uncharacterized protein</fullName>
    </submittedName>
</protein>